<reference evidence="3 4" key="1">
    <citation type="submission" date="2015-12" db="EMBL/GenBank/DDBJ databases">
        <title>The genome of Folsomia candida.</title>
        <authorList>
            <person name="Faddeeva A."/>
            <person name="Derks M.F."/>
            <person name="Anvar Y."/>
            <person name="Smit S."/>
            <person name="Van Straalen N."/>
            <person name="Roelofs D."/>
        </authorList>
    </citation>
    <scope>NUCLEOTIDE SEQUENCE [LARGE SCALE GENOMIC DNA]</scope>
    <source>
        <strain evidence="3 4">VU population</strain>
        <tissue evidence="3">Whole body</tissue>
    </source>
</reference>
<evidence type="ECO:0008006" key="5">
    <source>
        <dbReference type="Google" id="ProtNLM"/>
    </source>
</evidence>
<dbReference type="Proteomes" id="UP000198287">
    <property type="component" value="Unassembled WGS sequence"/>
</dbReference>
<keyword evidence="1" id="KW-0175">Coiled coil</keyword>
<sequence length="290" mass="32453">MRISRQSEIYATRNNNLILLLRGDGEKSGEEVNIENLWRKFENGDFNYLPFSSIENGEIDFTSFPVGAGAVELTTDQGHTFDLESTLTSLVAWRDDSSIAMDTDDLDVTLPFSDLINHAALLSLDEPTSQSESSSEPDNSLDEVLSSITSSPVDIEATDTQLGDIISPPPQKRGRGRPRILKKPAPKTAPRVNKYELEPITKDIRNAIAARKNRVAAKRRLENLVAENDAKEEKISRLEEIIKDKNSELTDYKKKLEIIQQILTKGQNQVIIDDTNLDVDQLEATILETM</sequence>
<proteinExistence type="predicted"/>
<evidence type="ECO:0000313" key="3">
    <source>
        <dbReference type="EMBL" id="OXA38355.1"/>
    </source>
</evidence>
<keyword evidence="4" id="KW-1185">Reference proteome</keyword>
<dbReference type="EMBL" id="LNIX01000046">
    <property type="protein sequence ID" value="OXA38355.1"/>
    <property type="molecule type" value="Genomic_DNA"/>
</dbReference>
<gene>
    <name evidence="3" type="ORF">Fcan01_26867</name>
</gene>
<evidence type="ECO:0000313" key="4">
    <source>
        <dbReference type="Proteomes" id="UP000198287"/>
    </source>
</evidence>
<feature type="coiled-coil region" evidence="1">
    <location>
        <begin position="207"/>
        <end position="262"/>
    </location>
</feature>
<feature type="region of interest" description="Disordered" evidence="2">
    <location>
        <begin position="157"/>
        <end position="189"/>
    </location>
</feature>
<protein>
    <recommendedName>
        <fullName evidence="5">BZIP domain-containing protein</fullName>
    </recommendedName>
</protein>
<comment type="caution">
    <text evidence="3">The sequence shown here is derived from an EMBL/GenBank/DDBJ whole genome shotgun (WGS) entry which is preliminary data.</text>
</comment>
<feature type="compositionally biased region" description="Basic residues" evidence="2">
    <location>
        <begin position="172"/>
        <end position="185"/>
    </location>
</feature>
<evidence type="ECO:0000256" key="1">
    <source>
        <dbReference type="SAM" id="Coils"/>
    </source>
</evidence>
<evidence type="ECO:0000256" key="2">
    <source>
        <dbReference type="SAM" id="MobiDB-lite"/>
    </source>
</evidence>
<dbReference type="AlphaFoldDB" id="A0A226CYF6"/>
<name>A0A226CYF6_FOLCA</name>
<organism evidence="3 4">
    <name type="scientific">Folsomia candida</name>
    <name type="common">Springtail</name>
    <dbReference type="NCBI Taxonomy" id="158441"/>
    <lineage>
        <taxon>Eukaryota</taxon>
        <taxon>Metazoa</taxon>
        <taxon>Ecdysozoa</taxon>
        <taxon>Arthropoda</taxon>
        <taxon>Hexapoda</taxon>
        <taxon>Collembola</taxon>
        <taxon>Entomobryomorpha</taxon>
        <taxon>Isotomoidea</taxon>
        <taxon>Isotomidae</taxon>
        <taxon>Proisotominae</taxon>
        <taxon>Folsomia</taxon>
    </lineage>
</organism>
<accession>A0A226CYF6</accession>
<dbReference type="CDD" id="cd14686">
    <property type="entry name" value="bZIP"/>
    <property type="match status" value="1"/>
</dbReference>